<dbReference type="PANTHER" id="PTHR43065:SF49">
    <property type="entry name" value="HISTIDINE KINASE"/>
    <property type="match status" value="1"/>
</dbReference>
<evidence type="ECO:0000256" key="1">
    <source>
        <dbReference type="ARBA" id="ARBA00000085"/>
    </source>
</evidence>
<dbReference type="AlphaFoldDB" id="A0A370HDE6"/>
<dbReference type="PROSITE" id="PS50112">
    <property type="entry name" value="PAS"/>
    <property type="match status" value="1"/>
</dbReference>
<dbReference type="GO" id="GO:0005524">
    <property type="term" value="F:ATP binding"/>
    <property type="evidence" value="ECO:0007669"/>
    <property type="project" value="UniProtKB-KW"/>
</dbReference>
<evidence type="ECO:0000256" key="4">
    <source>
        <dbReference type="ARBA" id="ARBA00022553"/>
    </source>
</evidence>
<dbReference type="Gene3D" id="3.40.50.2300">
    <property type="match status" value="1"/>
</dbReference>
<evidence type="ECO:0000256" key="9">
    <source>
        <dbReference type="ARBA" id="ARBA00022840"/>
    </source>
</evidence>
<dbReference type="NCBIfam" id="TIGR00229">
    <property type="entry name" value="sensory_box"/>
    <property type="match status" value="1"/>
</dbReference>
<evidence type="ECO:0000256" key="7">
    <source>
        <dbReference type="ARBA" id="ARBA00022741"/>
    </source>
</evidence>
<keyword evidence="15" id="KW-1133">Transmembrane helix</keyword>
<feature type="domain" description="PAC" evidence="19">
    <location>
        <begin position="205"/>
        <end position="264"/>
    </location>
</feature>
<feature type="transmembrane region" description="Helical" evidence="15">
    <location>
        <begin position="69"/>
        <end position="88"/>
    </location>
</feature>
<keyword evidence="7" id="KW-0547">Nucleotide-binding</keyword>
<dbReference type="SUPFAM" id="SSF55874">
    <property type="entry name" value="ATPase domain of HSP90 chaperone/DNA topoisomerase II/histidine kinase"/>
    <property type="match status" value="1"/>
</dbReference>
<dbReference type="InterPro" id="IPR011006">
    <property type="entry name" value="CheY-like_superfamily"/>
</dbReference>
<evidence type="ECO:0000256" key="12">
    <source>
        <dbReference type="ARBA" id="ARBA00059827"/>
    </source>
</evidence>
<organism evidence="20 21">
    <name type="scientific">Microvirga subterranea</name>
    <dbReference type="NCBI Taxonomy" id="186651"/>
    <lineage>
        <taxon>Bacteria</taxon>
        <taxon>Pseudomonadati</taxon>
        <taxon>Pseudomonadota</taxon>
        <taxon>Alphaproteobacteria</taxon>
        <taxon>Hyphomicrobiales</taxon>
        <taxon>Methylobacteriaceae</taxon>
        <taxon>Microvirga</taxon>
    </lineage>
</organism>
<dbReference type="InterPro" id="IPR036890">
    <property type="entry name" value="HATPase_C_sf"/>
</dbReference>
<reference evidence="20 21" key="1">
    <citation type="submission" date="2018-07" db="EMBL/GenBank/DDBJ databases">
        <title>Genomic Encyclopedia of Type Strains, Phase IV (KMG-IV): sequencing the most valuable type-strain genomes for metagenomic binning, comparative biology and taxonomic classification.</title>
        <authorList>
            <person name="Goeker M."/>
        </authorList>
    </citation>
    <scope>NUCLEOTIDE SEQUENCE [LARGE SCALE GENOMIC DNA]</scope>
    <source>
        <strain evidence="20 21">DSM 14364</strain>
    </source>
</reference>
<dbReference type="InterPro" id="IPR001789">
    <property type="entry name" value="Sig_transdc_resp-reg_receiver"/>
</dbReference>
<dbReference type="InterPro" id="IPR005467">
    <property type="entry name" value="His_kinase_dom"/>
</dbReference>
<evidence type="ECO:0000259" key="19">
    <source>
        <dbReference type="PROSITE" id="PS50113"/>
    </source>
</evidence>
<dbReference type="GO" id="GO:0000155">
    <property type="term" value="F:phosphorelay sensor kinase activity"/>
    <property type="evidence" value="ECO:0007669"/>
    <property type="project" value="InterPro"/>
</dbReference>
<dbReference type="InterPro" id="IPR000014">
    <property type="entry name" value="PAS"/>
</dbReference>
<evidence type="ECO:0000256" key="8">
    <source>
        <dbReference type="ARBA" id="ARBA00022777"/>
    </source>
</evidence>
<keyword evidence="10" id="KW-0408">Iron</keyword>
<evidence type="ECO:0000256" key="14">
    <source>
        <dbReference type="PROSITE-ProRule" id="PRU00169"/>
    </source>
</evidence>
<evidence type="ECO:0000313" key="21">
    <source>
        <dbReference type="Proteomes" id="UP000254925"/>
    </source>
</evidence>
<keyword evidence="5" id="KW-0479">Metal-binding</keyword>
<feature type="domain" description="Histidine kinase" evidence="16">
    <location>
        <begin position="277"/>
        <end position="499"/>
    </location>
</feature>
<dbReference type="SMART" id="SM00448">
    <property type="entry name" value="REC"/>
    <property type="match status" value="1"/>
</dbReference>
<keyword evidence="15" id="KW-0472">Membrane</keyword>
<dbReference type="PANTHER" id="PTHR43065">
    <property type="entry name" value="SENSOR HISTIDINE KINASE"/>
    <property type="match status" value="1"/>
</dbReference>
<evidence type="ECO:0000259" key="18">
    <source>
        <dbReference type="PROSITE" id="PS50112"/>
    </source>
</evidence>
<evidence type="ECO:0000256" key="6">
    <source>
        <dbReference type="ARBA" id="ARBA00022679"/>
    </source>
</evidence>
<dbReference type="Pfam" id="PF00989">
    <property type="entry name" value="PAS"/>
    <property type="match status" value="1"/>
</dbReference>
<dbReference type="InterPro" id="IPR036097">
    <property type="entry name" value="HisK_dim/P_sf"/>
</dbReference>
<evidence type="ECO:0000259" key="17">
    <source>
        <dbReference type="PROSITE" id="PS50110"/>
    </source>
</evidence>
<dbReference type="EMBL" id="QQBB01000010">
    <property type="protein sequence ID" value="RDI55095.1"/>
    <property type="molecule type" value="Genomic_DNA"/>
</dbReference>
<keyword evidence="21" id="KW-1185">Reference proteome</keyword>
<comment type="catalytic activity">
    <reaction evidence="1">
        <text>ATP + protein L-histidine = ADP + protein N-phospho-L-histidine.</text>
        <dbReference type="EC" id="2.7.13.3"/>
    </reaction>
</comment>
<dbReference type="InterPro" id="IPR013767">
    <property type="entry name" value="PAS_fold"/>
</dbReference>
<feature type="modified residue" description="4-aspartylphosphate" evidence="14">
    <location>
        <position position="573"/>
    </location>
</feature>
<protein>
    <recommendedName>
        <fullName evidence="13">Sensor protein FixL</fullName>
        <ecNumber evidence="3">2.7.13.3</ecNumber>
    </recommendedName>
</protein>
<dbReference type="PRINTS" id="PR00344">
    <property type="entry name" value="BCTRLSENSOR"/>
</dbReference>
<keyword evidence="5" id="KW-0349">Heme</keyword>
<feature type="domain" description="PAS" evidence="18">
    <location>
        <begin position="137"/>
        <end position="207"/>
    </location>
</feature>
<feature type="domain" description="Response regulatory" evidence="17">
    <location>
        <begin position="523"/>
        <end position="638"/>
    </location>
</feature>
<feature type="transmembrane region" description="Helical" evidence="15">
    <location>
        <begin position="42"/>
        <end position="62"/>
    </location>
</feature>
<dbReference type="SUPFAM" id="SSF47384">
    <property type="entry name" value="Homodimeric domain of signal transducing histidine kinase"/>
    <property type="match status" value="1"/>
</dbReference>
<evidence type="ECO:0000256" key="3">
    <source>
        <dbReference type="ARBA" id="ARBA00012438"/>
    </source>
</evidence>
<dbReference type="CDD" id="cd00130">
    <property type="entry name" value="PAS"/>
    <property type="match status" value="1"/>
</dbReference>
<proteinExistence type="predicted"/>
<dbReference type="Proteomes" id="UP000254925">
    <property type="component" value="Unassembled WGS sequence"/>
</dbReference>
<dbReference type="FunFam" id="3.30.450.20:FF:000060">
    <property type="entry name" value="Sensor protein FixL"/>
    <property type="match status" value="1"/>
</dbReference>
<evidence type="ECO:0000256" key="2">
    <source>
        <dbReference type="ARBA" id="ARBA00001971"/>
    </source>
</evidence>
<sequence length="642" mass="70210">MMEASSSNAYPLMHWLDRYWSGPKKLLAACLALDTTVFVLDLWLPAEYAVGILYIGPALLAFRLPRARAGIGLAVLGTILSVLGYVISPLSPGYGSVETIINRGMSLAIMWWAAALAVGHQAARTALEQSEARSQANEAHLRSILETAPEALITIDAGGRIETFSRSSEILFGYDASEVVGRNVSMLMPSPYREEHDGYLERYLRTGERRIIGVGRVVSARRKDGSVFPIELAVGEARVDGHRLFTGFIRDMTARQRLEQELRQAQKMEAVGQLTGGIAHDFNNLLTVILGNLEMVEMRLKDERQLELVREARETAEHGAQLTGRLLAFGRRQPLQPKPTDVAQLLQEMETLLRRALGETIEVRTRSEPRLSKVDVDPSQLQSAILNLAINARDAMPAGGRLTITASGAVIDADYAHLHSEVHPGHYVVVAVTDTGTGMSKEVQERAFDPFFTTKEVGAGSGLGLSMVYGFVKQSNGHVQIYSETGHGTTVRIYLPQAEDKPAVAPPQGERAGIEALKARGETVLVVEDEPRVRRLTVKRLQDLGYAILEAADGPQALRVLEERNDIDLVFTDIILPNGLTGADVARYVHENRPGVKVLFTSGYAEPDLVKQGLAKGAFWLKKPYTAASLAQTLRTILDGAA</sequence>
<keyword evidence="15" id="KW-0812">Transmembrane</keyword>
<keyword evidence="9" id="KW-0067">ATP-binding</keyword>
<dbReference type="InterPro" id="IPR003661">
    <property type="entry name" value="HisK_dim/P_dom"/>
</dbReference>
<evidence type="ECO:0000313" key="20">
    <source>
        <dbReference type="EMBL" id="RDI55095.1"/>
    </source>
</evidence>
<dbReference type="Pfam" id="PF02518">
    <property type="entry name" value="HATPase_c"/>
    <property type="match status" value="1"/>
</dbReference>
<dbReference type="InterPro" id="IPR000700">
    <property type="entry name" value="PAS-assoc_C"/>
</dbReference>
<evidence type="ECO:0000256" key="10">
    <source>
        <dbReference type="ARBA" id="ARBA00023004"/>
    </source>
</evidence>
<dbReference type="SMART" id="SM00388">
    <property type="entry name" value="HisKA"/>
    <property type="match status" value="1"/>
</dbReference>
<evidence type="ECO:0000256" key="13">
    <source>
        <dbReference type="ARBA" id="ARBA00070616"/>
    </source>
</evidence>
<dbReference type="Pfam" id="PF00512">
    <property type="entry name" value="HisKA"/>
    <property type="match status" value="1"/>
</dbReference>
<dbReference type="SMART" id="SM00091">
    <property type="entry name" value="PAS"/>
    <property type="match status" value="1"/>
</dbReference>
<dbReference type="PROSITE" id="PS50109">
    <property type="entry name" value="HIS_KIN"/>
    <property type="match status" value="1"/>
</dbReference>
<dbReference type="PROSITE" id="PS50110">
    <property type="entry name" value="RESPONSE_REGULATORY"/>
    <property type="match status" value="1"/>
</dbReference>
<dbReference type="InterPro" id="IPR035965">
    <property type="entry name" value="PAS-like_dom_sf"/>
</dbReference>
<comment type="cofactor">
    <cofactor evidence="2">
        <name>heme</name>
        <dbReference type="ChEBI" id="CHEBI:30413"/>
    </cofactor>
</comment>
<dbReference type="Gene3D" id="1.10.287.130">
    <property type="match status" value="1"/>
</dbReference>
<dbReference type="SMART" id="SM00387">
    <property type="entry name" value="HATPase_c"/>
    <property type="match status" value="1"/>
</dbReference>
<keyword evidence="4 14" id="KW-0597">Phosphoprotein</keyword>
<dbReference type="CDD" id="cd18161">
    <property type="entry name" value="REC_hyHK_blue-like"/>
    <property type="match status" value="1"/>
</dbReference>
<comment type="function">
    <text evidence="12">Putative oxygen sensor; modulates the activity of FixJ, a transcriptional activator of nitrogen fixation fixK gene. FixL probably acts as a kinase that phosphorylates FixJ.</text>
</comment>
<dbReference type="Pfam" id="PF00072">
    <property type="entry name" value="Response_reg"/>
    <property type="match status" value="1"/>
</dbReference>
<evidence type="ECO:0000256" key="5">
    <source>
        <dbReference type="ARBA" id="ARBA00022617"/>
    </source>
</evidence>
<accession>A0A370HDE6</accession>
<dbReference type="SUPFAM" id="SSF55785">
    <property type="entry name" value="PYP-like sensor domain (PAS domain)"/>
    <property type="match status" value="1"/>
</dbReference>
<dbReference type="Gene3D" id="3.30.450.20">
    <property type="entry name" value="PAS domain"/>
    <property type="match status" value="1"/>
</dbReference>
<dbReference type="SUPFAM" id="SSF52172">
    <property type="entry name" value="CheY-like"/>
    <property type="match status" value="1"/>
</dbReference>
<dbReference type="Gene3D" id="3.30.565.10">
    <property type="entry name" value="Histidine kinase-like ATPase, C-terminal domain"/>
    <property type="match status" value="1"/>
</dbReference>
<gene>
    <name evidence="20" type="ORF">DES45_11039</name>
</gene>
<dbReference type="EC" id="2.7.13.3" evidence="3"/>
<evidence type="ECO:0000256" key="15">
    <source>
        <dbReference type="SAM" id="Phobius"/>
    </source>
</evidence>
<dbReference type="InterPro" id="IPR003594">
    <property type="entry name" value="HATPase_dom"/>
</dbReference>
<dbReference type="PROSITE" id="PS50113">
    <property type="entry name" value="PAC"/>
    <property type="match status" value="1"/>
</dbReference>
<keyword evidence="8 20" id="KW-0418">Kinase</keyword>
<dbReference type="InterPro" id="IPR004358">
    <property type="entry name" value="Sig_transdc_His_kin-like_C"/>
</dbReference>
<dbReference type="CDD" id="cd16919">
    <property type="entry name" value="HATPase_CckA-like"/>
    <property type="match status" value="1"/>
</dbReference>
<keyword evidence="11" id="KW-0902">Two-component regulatory system</keyword>
<evidence type="ECO:0000259" key="16">
    <source>
        <dbReference type="PROSITE" id="PS50109"/>
    </source>
</evidence>
<dbReference type="CDD" id="cd00082">
    <property type="entry name" value="HisKA"/>
    <property type="match status" value="1"/>
</dbReference>
<name>A0A370HDE6_9HYPH</name>
<dbReference type="RefSeq" id="WP_245571816.1">
    <property type="nucleotide sequence ID" value="NZ_QQBB01000010.1"/>
</dbReference>
<dbReference type="GO" id="GO:0006355">
    <property type="term" value="P:regulation of DNA-templated transcription"/>
    <property type="evidence" value="ECO:0007669"/>
    <property type="project" value="InterPro"/>
</dbReference>
<keyword evidence="6" id="KW-0808">Transferase</keyword>
<comment type="caution">
    <text evidence="20">The sequence shown here is derived from an EMBL/GenBank/DDBJ whole genome shotgun (WGS) entry which is preliminary data.</text>
</comment>
<evidence type="ECO:0000256" key="11">
    <source>
        <dbReference type="ARBA" id="ARBA00023012"/>
    </source>
</evidence>